<comment type="subcellular location">
    <subcellularLocation>
        <location evidence="1">Cytoplasmic vesicle</location>
        <location evidence="1">Clathrin-coated vesicle</location>
    </subcellularLocation>
</comment>
<evidence type="ECO:0000256" key="2">
    <source>
        <dbReference type="ARBA" id="ARBA00023329"/>
    </source>
</evidence>
<dbReference type="Gene3D" id="3.40.50.11500">
    <property type="match status" value="1"/>
</dbReference>
<dbReference type="SMART" id="SM00799">
    <property type="entry name" value="DENN"/>
    <property type="match status" value="1"/>
</dbReference>
<accession>A0ABQ0DRE2</accession>
<evidence type="ECO:0000313" key="5">
    <source>
        <dbReference type="EMBL" id="GAB1225414.1"/>
    </source>
</evidence>
<dbReference type="Pfam" id="PF02141">
    <property type="entry name" value="DENN"/>
    <property type="match status" value="1"/>
</dbReference>
<dbReference type="Gene3D" id="3.30.450.200">
    <property type="match status" value="1"/>
</dbReference>
<dbReference type="PANTHER" id="PTHR13196:SF14">
    <property type="entry name" value="UDENN DOMAIN-CONTAINING PROTEIN"/>
    <property type="match status" value="1"/>
</dbReference>
<dbReference type="SMART" id="SM00800">
    <property type="entry name" value="uDENN"/>
    <property type="match status" value="1"/>
</dbReference>
<protein>
    <recommendedName>
        <fullName evidence="4">UDENN domain-containing protein</fullName>
    </recommendedName>
</protein>
<evidence type="ECO:0000256" key="3">
    <source>
        <dbReference type="SAM" id="MobiDB-lite"/>
    </source>
</evidence>
<feature type="compositionally biased region" description="Polar residues" evidence="3">
    <location>
        <begin position="574"/>
        <end position="597"/>
    </location>
</feature>
<evidence type="ECO:0000259" key="4">
    <source>
        <dbReference type="PROSITE" id="PS50211"/>
    </source>
</evidence>
<sequence length="712" mass="81402">MKSTKVIDHVIHFKRANIERPKNIVDFKAPRVDNQDTIIFEFCYPETIVGKQKERLENFSFVLTGIDGMRKYCYCRRKIHIDDSECICIVSQNASFAFYEQVLNLFEKYLPKVDAVEQLASALLDQPFPFPGEQIHNSDPAKRLINYSIVRPINDTFTNTKLVSTATLINKFGASEVIDILSHMMLERKFLFVSDYLMTLSNTISSFITLMSPFVWQHVLIPLLPKSLVTYCAAPMPFVIGCLRTLYPEIQNECGDISDVFVIDIDNGNYINKPDFPMLLVSDTSIGLRNILSNIVSKEPKPEDDTVVRAQVLKFFQRLFLNYQKCFKEVKPTEEDKNNPRFKPIQFKWSKFIKKLDPDNEAFITEFQQSQMLDMFIEERENMLINNQSLLTKCPLLVNSITAIPEATTCHWKVLTDYFPTPTSEQKICFFCKQNILTNMPCSLWEGKPIHSKCYRCQSCFKVIVGDRESIDHRCIYCVSKNLPIQVHTEKDYLNHFNNKSVKTAFAMKRWKREIKQTVGIVNYIKKSDDFSSSENLDEIEISEPTDFHSVKVDIKFDISKPAPPLPSKKESTQFRTTSSSDNGMISQKSLSHSTPNSSKPALPPKPLSMSNEKSKPNKERPTLPKKSIKQVATEPIGLPFNSSHPKEDKKKPELPKKTTIPNGNSSSKINTFQPSTVNSSSPKKSPNEKTTKSRQNGGDVARLAGMYENMN</sequence>
<evidence type="ECO:0000313" key="6">
    <source>
        <dbReference type="Proteomes" id="UP001628156"/>
    </source>
</evidence>
<dbReference type="Pfam" id="PF03456">
    <property type="entry name" value="uDENN"/>
    <property type="match status" value="1"/>
</dbReference>
<feature type="compositionally biased region" description="Basic and acidic residues" evidence="3">
    <location>
        <begin position="613"/>
        <end position="623"/>
    </location>
</feature>
<dbReference type="InterPro" id="IPR043153">
    <property type="entry name" value="DENN_C"/>
</dbReference>
<feature type="compositionally biased region" description="Basic and acidic residues" evidence="3">
    <location>
        <begin position="645"/>
        <end position="657"/>
    </location>
</feature>
<proteinExistence type="predicted"/>
<dbReference type="Proteomes" id="UP001628156">
    <property type="component" value="Unassembled WGS sequence"/>
</dbReference>
<keyword evidence="2" id="KW-0968">Cytoplasmic vesicle</keyword>
<dbReference type="Pfam" id="PF03455">
    <property type="entry name" value="dDENN"/>
    <property type="match status" value="1"/>
</dbReference>
<reference evidence="5 6" key="1">
    <citation type="journal article" date="2019" name="PLoS Negl. Trop. Dis.">
        <title>Whole genome sequencing of Entamoeba nuttalli reveals mammalian host-related molecular signatures and a novel octapeptide-repeat surface protein.</title>
        <authorList>
            <person name="Tanaka M."/>
            <person name="Makiuchi T."/>
            <person name="Komiyama T."/>
            <person name="Shiina T."/>
            <person name="Osaki K."/>
            <person name="Tachibana H."/>
        </authorList>
    </citation>
    <scope>NUCLEOTIDE SEQUENCE [LARGE SCALE GENOMIC DNA]</scope>
    <source>
        <strain evidence="5 6">P19-061405</strain>
    </source>
</reference>
<gene>
    <name evidence="5" type="ORF">ENUP19_0252G0050</name>
</gene>
<dbReference type="PROSITE" id="PS50211">
    <property type="entry name" value="DENN"/>
    <property type="match status" value="1"/>
</dbReference>
<feature type="region of interest" description="Disordered" evidence="3">
    <location>
        <begin position="559"/>
        <end position="712"/>
    </location>
</feature>
<dbReference type="InterPro" id="IPR005112">
    <property type="entry name" value="dDENN_dom"/>
</dbReference>
<dbReference type="InterPro" id="IPR037516">
    <property type="entry name" value="Tripartite_DENN"/>
</dbReference>
<dbReference type="EMBL" id="BAAFRS010000252">
    <property type="protein sequence ID" value="GAB1225414.1"/>
    <property type="molecule type" value="Genomic_DNA"/>
</dbReference>
<organism evidence="5 6">
    <name type="scientific">Entamoeba nuttalli</name>
    <dbReference type="NCBI Taxonomy" id="412467"/>
    <lineage>
        <taxon>Eukaryota</taxon>
        <taxon>Amoebozoa</taxon>
        <taxon>Evosea</taxon>
        <taxon>Archamoebae</taxon>
        <taxon>Mastigamoebida</taxon>
        <taxon>Entamoebidae</taxon>
        <taxon>Entamoeba</taxon>
    </lineage>
</organism>
<dbReference type="InterPro" id="IPR005113">
    <property type="entry name" value="uDENN_dom"/>
</dbReference>
<dbReference type="InterPro" id="IPR001194">
    <property type="entry name" value="cDENN_dom"/>
</dbReference>
<dbReference type="PANTHER" id="PTHR13196">
    <property type="entry name" value="DENN DOMAIN-CONTAINING"/>
    <property type="match status" value="1"/>
</dbReference>
<keyword evidence="6" id="KW-1185">Reference proteome</keyword>
<feature type="domain" description="UDENN" evidence="4">
    <location>
        <begin position="4"/>
        <end position="388"/>
    </location>
</feature>
<dbReference type="SMART" id="SM00801">
    <property type="entry name" value="dDENN"/>
    <property type="match status" value="1"/>
</dbReference>
<feature type="compositionally biased region" description="Polar residues" evidence="3">
    <location>
        <begin position="660"/>
        <end position="674"/>
    </location>
</feature>
<name>A0ABQ0DRE2_9EUKA</name>
<comment type="caution">
    <text evidence="5">The sequence shown here is derived from an EMBL/GenBank/DDBJ whole genome shotgun (WGS) entry which is preliminary data.</text>
</comment>
<feature type="compositionally biased region" description="Low complexity" evidence="3">
    <location>
        <begin position="675"/>
        <end position="685"/>
    </location>
</feature>
<dbReference type="InterPro" id="IPR040032">
    <property type="entry name" value="DENND1A/B/C"/>
</dbReference>
<evidence type="ECO:0000256" key="1">
    <source>
        <dbReference type="ARBA" id="ARBA00004132"/>
    </source>
</evidence>